<dbReference type="PANTHER" id="PTHR35936:SF19">
    <property type="entry name" value="AMINO-ACID-BINDING PROTEIN YXEM-RELATED"/>
    <property type="match status" value="1"/>
</dbReference>
<gene>
    <name evidence="7" type="ORF">H8S54_11165</name>
</gene>
<dbReference type="InterPro" id="IPR018313">
    <property type="entry name" value="SBP_3_CS"/>
</dbReference>
<dbReference type="RefSeq" id="WP_117853912.1">
    <property type="nucleotide sequence ID" value="NZ_JACOOT010000025.1"/>
</dbReference>
<accession>A0A8I0AFE8</accession>
<name>A0A8I0AFE8_9FIRM</name>
<evidence type="ECO:0000256" key="1">
    <source>
        <dbReference type="ARBA" id="ARBA00004196"/>
    </source>
</evidence>
<dbReference type="EMBL" id="JACOOT010000025">
    <property type="protein sequence ID" value="MBC5651657.1"/>
    <property type="molecule type" value="Genomic_DNA"/>
</dbReference>
<comment type="subcellular location">
    <subcellularLocation>
        <location evidence="1">Cell envelope</location>
    </subcellularLocation>
</comment>
<evidence type="ECO:0000256" key="4">
    <source>
        <dbReference type="RuleBase" id="RU003744"/>
    </source>
</evidence>
<protein>
    <submittedName>
        <fullName evidence="7">Transporter substrate-binding domain-containing protein</fullName>
    </submittedName>
</protein>
<evidence type="ECO:0000313" key="7">
    <source>
        <dbReference type="EMBL" id="MBC5651657.1"/>
    </source>
</evidence>
<organism evidence="7 8">
    <name type="scientific">Blautia segnis</name>
    <dbReference type="NCBI Taxonomy" id="2763030"/>
    <lineage>
        <taxon>Bacteria</taxon>
        <taxon>Bacillati</taxon>
        <taxon>Bacillota</taxon>
        <taxon>Clostridia</taxon>
        <taxon>Lachnospirales</taxon>
        <taxon>Lachnospiraceae</taxon>
        <taxon>Blautia</taxon>
    </lineage>
</organism>
<proteinExistence type="inferred from homology"/>
<dbReference type="Pfam" id="PF00497">
    <property type="entry name" value="SBP_bac_3"/>
    <property type="match status" value="1"/>
</dbReference>
<evidence type="ECO:0000313" key="8">
    <source>
        <dbReference type="Proteomes" id="UP000652847"/>
    </source>
</evidence>
<comment type="caution">
    <text evidence="7">The sequence shown here is derived from an EMBL/GenBank/DDBJ whole genome shotgun (WGS) entry which is preliminary data.</text>
</comment>
<evidence type="ECO:0000256" key="5">
    <source>
        <dbReference type="SAM" id="SignalP"/>
    </source>
</evidence>
<feature type="domain" description="Solute-binding protein family 3/N-terminal" evidence="6">
    <location>
        <begin position="39"/>
        <end position="259"/>
    </location>
</feature>
<reference evidence="7 8" key="1">
    <citation type="submission" date="2020-08" db="EMBL/GenBank/DDBJ databases">
        <title>Genome public.</title>
        <authorList>
            <person name="Liu C."/>
            <person name="Sun Q."/>
        </authorList>
    </citation>
    <scope>NUCLEOTIDE SEQUENCE [LARGE SCALE GENOMIC DNA]</scope>
    <source>
        <strain evidence="7 8">BX17</strain>
    </source>
</reference>
<sequence length="268" mass="29116">MKTKTLHRLFTAVLTGTLLFGGTQLVFANELEDIQNAGVIKVGVEGTYQPYTYHDEDGNLTGFDVDVAKAIAEKLGVEVDFTEADWDSLLAGIDSGRIDTVINAVSVTDERKEKYDFAGPYFYIEQQVVIKKGNDEIKSWDDLKGKKVATNITSTTADIYKAAGAEVVAISTSDEAASLVLSGRADFCSFNANVFSSYLKEHPDAELEAAFSVPDSVDEYAVPVKKGETELLDAIQTAIDELKADGTLSKLSENYFDADFTEAPDSES</sequence>
<evidence type="ECO:0000259" key="6">
    <source>
        <dbReference type="SMART" id="SM00062"/>
    </source>
</evidence>
<dbReference type="AlphaFoldDB" id="A0A8I0AFE8"/>
<evidence type="ECO:0000256" key="2">
    <source>
        <dbReference type="ARBA" id="ARBA00010333"/>
    </source>
</evidence>
<evidence type="ECO:0000256" key="3">
    <source>
        <dbReference type="ARBA" id="ARBA00022729"/>
    </source>
</evidence>
<dbReference type="PROSITE" id="PS01039">
    <property type="entry name" value="SBP_BACTERIAL_3"/>
    <property type="match status" value="1"/>
</dbReference>
<keyword evidence="8" id="KW-1185">Reference proteome</keyword>
<dbReference type="SUPFAM" id="SSF53850">
    <property type="entry name" value="Periplasmic binding protein-like II"/>
    <property type="match status" value="1"/>
</dbReference>
<keyword evidence="3 5" id="KW-0732">Signal</keyword>
<dbReference type="Proteomes" id="UP000652847">
    <property type="component" value="Unassembled WGS sequence"/>
</dbReference>
<comment type="similarity">
    <text evidence="2 4">Belongs to the bacterial solute-binding protein 3 family.</text>
</comment>
<dbReference type="GO" id="GO:0030313">
    <property type="term" value="C:cell envelope"/>
    <property type="evidence" value="ECO:0007669"/>
    <property type="project" value="UniProtKB-SubCell"/>
</dbReference>
<dbReference type="Gene3D" id="3.40.190.10">
    <property type="entry name" value="Periplasmic binding protein-like II"/>
    <property type="match status" value="2"/>
</dbReference>
<dbReference type="SMART" id="SM00062">
    <property type="entry name" value="PBPb"/>
    <property type="match status" value="1"/>
</dbReference>
<dbReference type="InterPro" id="IPR001638">
    <property type="entry name" value="Solute-binding_3/MltF_N"/>
</dbReference>
<feature type="signal peptide" evidence="5">
    <location>
        <begin position="1"/>
        <end position="28"/>
    </location>
</feature>
<feature type="chain" id="PRO_5034093838" evidence="5">
    <location>
        <begin position="29"/>
        <end position="268"/>
    </location>
</feature>
<dbReference type="PANTHER" id="PTHR35936">
    <property type="entry name" value="MEMBRANE-BOUND LYTIC MUREIN TRANSGLYCOSYLASE F"/>
    <property type="match status" value="1"/>
</dbReference>